<feature type="transmembrane region" description="Helical" evidence="6">
    <location>
        <begin position="102"/>
        <end position="125"/>
    </location>
</feature>
<dbReference type="GO" id="GO:0005886">
    <property type="term" value="C:plasma membrane"/>
    <property type="evidence" value="ECO:0007669"/>
    <property type="project" value="TreeGrafter"/>
</dbReference>
<comment type="similarity">
    <text evidence="2">Belongs to the UPF0382 family.</text>
</comment>
<keyword evidence="5 6" id="KW-0472">Membrane</keyword>
<dbReference type="PANTHER" id="PTHR43461">
    <property type="entry name" value="TRANSMEMBRANE PROTEIN 256"/>
    <property type="match status" value="1"/>
</dbReference>
<evidence type="ECO:0000256" key="5">
    <source>
        <dbReference type="ARBA" id="ARBA00023136"/>
    </source>
</evidence>
<evidence type="ECO:0000313" key="7">
    <source>
        <dbReference type="EMBL" id="BFG69803.1"/>
    </source>
</evidence>
<feature type="transmembrane region" description="Helical" evidence="6">
    <location>
        <begin position="70"/>
        <end position="90"/>
    </location>
</feature>
<dbReference type="EMBL" id="AP029612">
    <property type="protein sequence ID" value="BFG69803.1"/>
    <property type="molecule type" value="Genomic_DNA"/>
</dbReference>
<evidence type="ECO:0000256" key="2">
    <source>
        <dbReference type="ARBA" id="ARBA00009694"/>
    </source>
</evidence>
<gene>
    <name evidence="7" type="ORF">KACHI17_06840</name>
</gene>
<dbReference type="Pfam" id="PF04241">
    <property type="entry name" value="DUF423"/>
    <property type="match status" value="1"/>
</dbReference>
<organism evidence="7">
    <name type="scientific">Sediminibacterium sp. KACHI17</name>
    <dbReference type="NCBI Taxonomy" id="1751071"/>
    <lineage>
        <taxon>Bacteria</taxon>
        <taxon>Pseudomonadati</taxon>
        <taxon>Bacteroidota</taxon>
        <taxon>Chitinophagia</taxon>
        <taxon>Chitinophagales</taxon>
        <taxon>Chitinophagaceae</taxon>
        <taxon>Sediminibacterium</taxon>
    </lineage>
</organism>
<protein>
    <submittedName>
        <fullName evidence="7">DUF423 domain-containing protein</fullName>
    </submittedName>
</protein>
<dbReference type="RefSeq" id="WP_353550105.1">
    <property type="nucleotide sequence ID" value="NZ_AP029612.1"/>
</dbReference>
<comment type="subcellular location">
    <subcellularLocation>
        <location evidence="1">Membrane</location>
        <topology evidence="1">Multi-pass membrane protein</topology>
    </subcellularLocation>
</comment>
<proteinExistence type="inferred from homology"/>
<dbReference type="AlphaFoldDB" id="A0AAT9GGN4"/>
<accession>A0AAT9GGN4</accession>
<keyword evidence="4 6" id="KW-1133">Transmembrane helix</keyword>
<evidence type="ECO:0000256" key="4">
    <source>
        <dbReference type="ARBA" id="ARBA00022989"/>
    </source>
</evidence>
<evidence type="ECO:0000256" key="6">
    <source>
        <dbReference type="SAM" id="Phobius"/>
    </source>
</evidence>
<evidence type="ECO:0000256" key="3">
    <source>
        <dbReference type="ARBA" id="ARBA00022692"/>
    </source>
</evidence>
<dbReference type="PANTHER" id="PTHR43461:SF1">
    <property type="entry name" value="TRANSMEMBRANE PROTEIN 256"/>
    <property type="match status" value="1"/>
</dbReference>
<evidence type="ECO:0000256" key="1">
    <source>
        <dbReference type="ARBA" id="ARBA00004141"/>
    </source>
</evidence>
<name>A0AAT9GGN4_9BACT</name>
<dbReference type="InterPro" id="IPR006696">
    <property type="entry name" value="DUF423"/>
</dbReference>
<keyword evidence="3 6" id="KW-0812">Transmembrane</keyword>
<feature type="transmembrane region" description="Helical" evidence="6">
    <location>
        <begin position="47"/>
        <end position="63"/>
    </location>
</feature>
<reference evidence="7" key="1">
    <citation type="submission" date="2024-02" db="EMBL/GenBank/DDBJ databases">
        <title>Sediminibacterium planktonica sp. nov. and Sediminibacterium longus sp. nov., isolated from surface lake and river water.</title>
        <authorList>
            <person name="Watanabe K."/>
            <person name="Takemine S."/>
            <person name="Ishii Y."/>
            <person name="Ogata Y."/>
            <person name="Shindo C."/>
            <person name="Suda W."/>
        </authorList>
    </citation>
    <scope>NUCLEOTIDE SEQUENCE</scope>
    <source>
        <strain evidence="7">KACHI17</strain>
    </source>
</reference>
<sequence length="129" mass="13494">MHKGYLVIASFLGAFSVVLGAFGAHGLKKIVSAEALVTYETAVRYQFYHVFALALTGLVFASGQPSFMKAAGVLFMVGMLLFSGSLYLLTYKSAAQIQGLSWVGPVTPLGGTLLVAGWICLALGISKGA</sequence>